<name>A0A7G9B6V5_9FIRM</name>
<dbReference type="RefSeq" id="WP_187333739.1">
    <property type="nucleotide sequence ID" value="NZ_CP060490.1"/>
</dbReference>
<keyword evidence="3" id="KW-0804">Transcription</keyword>
<evidence type="ECO:0000256" key="1">
    <source>
        <dbReference type="ARBA" id="ARBA00023015"/>
    </source>
</evidence>
<dbReference type="SMART" id="SM00342">
    <property type="entry name" value="HTH_ARAC"/>
    <property type="match status" value="1"/>
</dbReference>
<evidence type="ECO:0000313" key="6">
    <source>
        <dbReference type="Proteomes" id="UP000515960"/>
    </source>
</evidence>
<dbReference type="KEGG" id="ohi:H8790_04520"/>
<accession>A0A7G9B6V5</accession>
<evidence type="ECO:0000256" key="2">
    <source>
        <dbReference type="ARBA" id="ARBA00023125"/>
    </source>
</evidence>
<feature type="domain" description="HTH araC/xylS-type" evidence="4">
    <location>
        <begin position="173"/>
        <end position="274"/>
    </location>
</feature>
<dbReference type="GO" id="GO:0043565">
    <property type="term" value="F:sequence-specific DNA binding"/>
    <property type="evidence" value="ECO:0007669"/>
    <property type="project" value="InterPro"/>
</dbReference>
<organism evidence="5 6">
    <name type="scientific">Oscillibacter hominis</name>
    <dbReference type="NCBI Taxonomy" id="2763056"/>
    <lineage>
        <taxon>Bacteria</taxon>
        <taxon>Bacillati</taxon>
        <taxon>Bacillota</taxon>
        <taxon>Clostridia</taxon>
        <taxon>Eubacteriales</taxon>
        <taxon>Oscillospiraceae</taxon>
        <taxon>Oscillibacter</taxon>
    </lineage>
</organism>
<dbReference type="InterPro" id="IPR018060">
    <property type="entry name" value="HTH_AraC"/>
</dbReference>
<dbReference type="GO" id="GO:0003700">
    <property type="term" value="F:DNA-binding transcription factor activity"/>
    <property type="evidence" value="ECO:0007669"/>
    <property type="project" value="InterPro"/>
</dbReference>
<dbReference type="Pfam" id="PF12833">
    <property type="entry name" value="HTH_18"/>
    <property type="match status" value="1"/>
</dbReference>
<dbReference type="PANTHER" id="PTHR46796">
    <property type="entry name" value="HTH-TYPE TRANSCRIPTIONAL ACTIVATOR RHAS-RELATED"/>
    <property type="match status" value="1"/>
</dbReference>
<evidence type="ECO:0000256" key="3">
    <source>
        <dbReference type="ARBA" id="ARBA00023163"/>
    </source>
</evidence>
<protein>
    <submittedName>
        <fullName evidence="5">AraC family transcriptional regulator</fullName>
    </submittedName>
</protein>
<dbReference type="Proteomes" id="UP000515960">
    <property type="component" value="Chromosome"/>
</dbReference>
<keyword evidence="6" id="KW-1185">Reference proteome</keyword>
<keyword evidence="1" id="KW-0805">Transcription regulation</keyword>
<evidence type="ECO:0000313" key="5">
    <source>
        <dbReference type="EMBL" id="QNL45286.1"/>
    </source>
</evidence>
<gene>
    <name evidence="5" type="ORF">H8790_04520</name>
</gene>
<dbReference type="PROSITE" id="PS01124">
    <property type="entry name" value="HTH_ARAC_FAMILY_2"/>
    <property type="match status" value="1"/>
</dbReference>
<evidence type="ECO:0000259" key="4">
    <source>
        <dbReference type="PROSITE" id="PS01124"/>
    </source>
</evidence>
<keyword evidence="2" id="KW-0238">DNA-binding</keyword>
<reference evidence="5 6" key="1">
    <citation type="submission" date="2020-08" db="EMBL/GenBank/DDBJ databases">
        <authorList>
            <person name="Liu C."/>
            <person name="Sun Q."/>
        </authorList>
    </citation>
    <scope>NUCLEOTIDE SEQUENCE [LARGE SCALE GENOMIC DNA]</scope>
    <source>
        <strain evidence="5 6">NSJ-62</strain>
    </source>
</reference>
<dbReference type="Gene3D" id="1.10.10.60">
    <property type="entry name" value="Homeodomain-like"/>
    <property type="match status" value="1"/>
</dbReference>
<dbReference type="AlphaFoldDB" id="A0A7G9B6V5"/>
<dbReference type="InterPro" id="IPR050204">
    <property type="entry name" value="AraC_XylS_family_regulators"/>
</dbReference>
<sequence length="288" mass="32161">MSLYISNKQLSKTESTSQPPVLLGAPRLRLQRRVFSQDYEFSRLLLDAFELVNPEFGELAYPLLPYSGFLAVFLFGDMISSASLCGPITALKKLTLPPRSRAYCVRLRPGTAGWLTDACASEFTDRSASLLPFMENPSGFVSSLRRGESFHERNVLLGRQLSACKASQYIPPAQVSRCINLILSERGVIKVSAVAQAAGCSERYLNRIFQERVGVSTKLFCELTQLQFSLHTIVTTKPKSLLSTAIACGYFDQTHMNRSYRKFLDCTASDIRYWDGGSVNLRRVDSIL</sequence>
<dbReference type="EMBL" id="CP060490">
    <property type="protein sequence ID" value="QNL45286.1"/>
    <property type="molecule type" value="Genomic_DNA"/>
</dbReference>
<proteinExistence type="predicted"/>